<evidence type="ECO:0000313" key="2">
    <source>
        <dbReference type="EMBL" id="RVW00407.1"/>
    </source>
</evidence>
<accession>A0A438AP55</accession>
<comment type="caution">
    <text evidence="2">The sequence shown here is derived from an EMBL/GenBank/DDBJ whole genome shotgun (WGS) entry which is preliminary data.</text>
</comment>
<dbReference type="OrthoDB" id="9810341at2"/>
<dbReference type="InterPro" id="IPR037523">
    <property type="entry name" value="VOC_core"/>
</dbReference>
<gene>
    <name evidence="2" type="ORF">EF834_17300</name>
</gene>
<dbReference type="PROSITE" id="PS51819">
    <property type="entry name" value="VOC"/>
    <property type="match status" value="1"/>
</dbReference>
<dbReference type="CDD" id="cd08351">
    <property type="entry name" value="ChaP_like"/>
    <property type="match status" value="1"/>
</dbReference>
<feature type="domain" description="VOC" evidence="1">
    <location>
        <begin position="4"/>
        <end position="121"/>
    </location>
</feature>
<dbReference type="EMBL" id="RKLN01000007">
    <property type="protein sequence ID" value="RVW00407.1"/>
    <property type="molecule type" value="Genomic_DNA"/>
</dbReference>
<keyword evidence="3" id="KW-1185">Reference proteome</keyword>
<proteinExistence type="predicted"/>
<dbReference type="RefSeq" id="WP_127948451.1">
    <property type="nucleotide sequence ID" value="NZ_RKLN01000007.1"/>
</dbReference>
<dbReference type="SUPFAM" id="SSF54593">
    <property type="entry name" value="Glyoxalase/Bleomycin resistance protein/Dihydroxybiphenyl dioxygenase"/>
    <property type="match status" value="1"/>
</dbReference>
<protein>
    <submittedName>
        <fullName evidence="2">VOC family protein</fullName>
    </submittedName>
</protein>
<dbReference type="Proteomes" id="UP000284333">
    <property type="component" value="Unassembled WGS sequence"/>
</dbReference>
<evidence type="ECO:0000259" key="1">
    <source>
        <dbReference type="PROSITE" id="PS51819"/>
    </source>
</evidence>
<name>A0A438AP55_9NOCA</name>
<dbReference type="AlphaFoldDB" id="A0A438AP55"/>
<organism evidence="2 3">
    <name type="scientific">Rhodococcus spongiicola</name>
    <dbReference type="NCBI Taxonomy" id="2487352"/>
    <lineage>
        <taxon>Bacteria</taxon>
        <taxon>Bacillati</taxon>
        <taxon>Actinomycetota</taxon>
        <taxon>Actinomycetes</taxon>
        <taxon>Mycobacteriales</taxon>
        <taxon>Nocardiaceae</taxon>
        <taxon>Rhodococcus</taxon>
    </lineage>
</organism>
<reference evidence="2 3" key="1">
    <citation type="submission" date="2018-11" db="EMBL/GenBank/DDBJ databases">
        <title>Rhodococcus spongicola sp. nov. and Rhodococcus xishaensis sp. nov. from marine sponges.</title>
        <authorList>
            <person name="Li L."/>
            <person name="Lin H.W."/>
        </authorList>
    </citation>
    <scope>NUCLEOTIDE SEQUENCE [LARGE SCALE GENOMIC DNA]</scope>
    <source>
        <strain evidence="2 3">LHW50502</strain>
    </source>
</reference>
<sequence>MSISLNHTIVLARDKQVSASFLTTLFGLPDAVPVGPFLAVHLDNDVTLDFADPPVEVLPQHYAFQVTEEDFDVIYGRILERGLEHWADPHNTQPGEINRNNGGRGVYFRDPAGHNLEILTRP</sequence>
<evidence type="ECO:0000313" key="3">
    <source>
        <dbReference type="Proteomes" id="UP000284333"/>
    </source>
</evidence>
<dbReference type="InterPro" id="IPR029068">
    <property type="entry name" value="Glyas_Bleomycin-R_OHBP_Dase"/>
</dbReference>
<dbReference type="Gene3D" id="3.10.180.10">
    <property type="entry name" value="2,3-Dihydroxybiphenyl 1,2-Dioxygenase, domain 1"/>
    <property type="match status" value="1"/>
</dbReference>